<dbReference type="AlphaFoldDB" id="A0A915ECT7"/>
<keyword evidence="1" id="KW-1185">Reference proteome</keyword>
<organism evidence="1 2">
    <name type="scientific">Ditylenchus dipsaci</name>
    <dbReference type="NCBI Taxonomy" id="166011"/>
    <lineage>
        <taxon>Eukaryota</taxon>
        <taxon>Metazoa</taxon>
        <taxon>Ecdysozoa</taxon>
        <taxon>Nematoda</taxon>
        <taxon>Chromadorea</taxon>
        <taxon>Rhabditida</taxon>
        <taxon>Tylenchina</taxon>
        <taxon>Tylenchomorpha</taxon>
        <taxon>Sphaerularioidea</taxon>
        <taxon>Anguinidae</taxon>
        <taxon>Anguininae</taxon>
        <taxon>Ditylenchus</taxon>
    </lineage>
</organism>
<proteinExistence type="predicted"/>
<sequence>MQDFNGRTQLSILHFNFLKAKEMTGKRKVIRRKPVFSKAVNGIVRKNIKESVYYSWKTTITASDVAQILDLKVTVIFDRTYLEFIRSAVCRNVSDKELMAKEGKSSRILTMLQLIRCRCY</sequence>
<accession>A0A915ECT7</accession>
<protein>
    <submittedName>
        <fullName evidence="2">Uncharacterized protein</fullName>
    </submittedName>
</protein>
<reference evidence="2" key="1">
    <citation type="submission" date="2022-11" db="UniProtKB">
        <authorList>
            <consortium name="WormBaseParasite"/>
        </authorList>
    </citation>
    <scope>IDENTIFICATION</scope>
</reference>
<dbReference type="Proteomes" id="UP000887574">
    <property type="component" value="Unplaced"/>
</dbReference>
<evidence type="ECO:0000313" key="1">
    <source>
        <dbReference type="Proteomes" id="UP000887574"/>
    </source>
</evidence>
<dbReference type="WBParaSite" id="jg3934">
    <property type="protein sequence ID" value="jg3934"/>
    <property type="gene ID" value="jg3934"/>
</dbReference>
<evidence type="ECO:0000313" key="2">
    <source>
        <dbReference type="WBParaSite" id="jg3934"/>
    </source>
</evidence>
<name>A0A915ECT7_9BILA</name>